<dbReference type="InterPro" id="IPR025877">
    <property type="entry name" value="MobA-like_NTP_Trfase"/>
</dbReference>
<comment type="subcellular location">
    <subcellularLocation>
        <location evidence="8">Cytoplasm</location>
    </subcellularLocation>
</comment>
<evidence type="ECO:0000256" key="2">
    <source>
        <dbReference type="ARBA" id="ARBA00022679"/>
    </source>
</evidence>
<dbReference type="Proteomes" id="UP000028602">
    <property type="component" value="Unassembled WGS sequence"/>
</dbReference>
<proteinExistence type="inferred from homology"/>
<comment type="similarity">
    <text evidence="8">Belongs to the MobA family.</text>
</comment>
<evidence type="ECO:0000256" key="7">
    <source>
        <dbReference type="ARBA" id="ARBA00023150"/>
    </source>
</evidence>
<dbReference type="InterPro" id="IPR029044">
    <property type="entry name" value="Nucleotide-diphossugar_trans"/>
</dbReference>
<feature type="domain" description="MobA-like NTP transferase" evidence="9">
    <location>
        <begin position="6"/>
        <end position="158"/>
    </location>
</feature>
<evidence type="ECO:0000259" key="9">
    <source>
        <dbReference type="Pfam" id="PF12804"/>
    </source>
</evidence>
<keyword evidence="7 8" id="KW-0501">Molybdenum cofactor biosynthesis</keyword>
<evidence type="ECO:0000256" key="8">
    <source>
        <dbReference type="HAMAP-Rule" id="MF_00316"/>
    </source>
</evidence>
<dbReference type="PANTHER" id="PTHR19136:SF81">
    <property type="entry name" value="MOLYBDENUM COFACTOR GUANYLYLTRANSFERASE"/>
    <property type="match status" value="1"/>
</dbReference>
<gene>
    <name evidence="8 10" type="primary">mobA</name>
    <name evidence="10" type="ORF">GTPT_0586</name>
</gene>
<keyword evidence="6 8" id="KW-0342">GTP-binding</keyword>
<dbReference type="OrthoDB" id="9788394at2"/>
<keyword evidence="3 8" id="KW-0479">Metal-binding</keyword>
<dbReference type="GO" id="GO:0005525">
    <property type="term" value="F:GTP binding"/>
    <property type="evidence" value="ECO:0007669"/>
    <property type="project" value="UniProtKB-UniRule"/>
</dbReference>
<comment type="subunit">
    <text evidence="8">Monomer.</text>
</comment>
<evidence type="ECO:0000256" key="4">
    <source>
        <dbReference type="ARBA" id="ARBA00022741"/>
    </source>
</evidence>
<dbReference type="Pfam" id="PF12804">
    <property type="entry name" value="NTP_transf_3"/>
    <property type="match status" value="1"/>
</dbReference>
<comment type="catalytic activity">
    <reaction evidence="8">
        <text>Mo-molybdopterin + GTP + H(+) = Mo-molybdopterin guanine dinucleotide + diphosphate</text>
        <dbReference type="Rhea" id="RHEA:34243"/>
        <dbReference type="ChEBI" id="CHEBI:15378"/>
        <dbReference type="ChEBI" id="CHEBI:33019"/>
        <dbReference type="ChEBI" id="CHEBI:37565"/>
        <dbReference type="ChEBI" id="CHEBI:71302"/>
        <dbReference type="ChEBI" id="CHEBI:71310"/>
        <dbReference type="EC" id="2.7.7.77"/>
    </reaction>
</comment>
<dbReference type="CDD" id="cd02503">
    <property type="entry name" value="MobA"/>
    <property type="match status" value="1"/>
</dbReference>
<feature type="binding site" evidence="8">
    <location>
        <position position="68"/>
    </location>
    <ligand>
        <name>GTP</name>
        <dbReference type="ChEBI" id="CHEBI:37565"/>
    </ligand>
</feature>
<keyword evidence="11" id="KW-1185">Reference proteome</keyword>
<dbReference type="eggNOG" id="COG0746">
    <property type="taxonomic scope" value="Bacteria"/>
</dbReference>
<evidence type="ECO:0000256" key="6">
    <source>
        <dbReference type="ARBA" id="ARBA00023134"/>
    </source>
</evidence>
<dbReference type="InterPro" id="IPR013482">
    <property type="entry name" value="Molybde_CF_guanTrfase"/>
</dbReference>
<dbReference type="EC" id="2.7.7.77" evidence="8"/>
<protein>
    <recommendedName>
        <fullName evidence="8">Molybdenum cofactor guanylyltransferase</fullName>
        <shortName evidence="8">MoCo guanylyltransferase</shortName>
        <ecNumber evidence="8">2.7.7.77</ecNumber>
    </recommendedName>
    <alternativeName>
        <fullName evidence="8">GTP:molybdopterin guanylyltransferase</fullName>
    </alternativeName>
    <alternativeName>
        <fullName evidence="8">Mo-MPT guanylyltransferase</fullName>
    </alternativeName>
    <alternativeName>
        <fullName evidence="8">Molybdopterin guanylyltransferase</fullName>
    </alternativeName>
    <alternativeName>
        <fullName evidence="8">Molybdopterin-guanine dinucleotide synthase</fullName>
        <shortName evidence="8">MGD synthase</shortName>
    </alternativeName>
</protein>
<dbReference type="GO" id="GO:0005737">
    <property type="term" value="C:cytoplasm"/>
    <property type="evidence" value="ECO:0007669"/>
    <property type="project" value="UniProtKB-SubCell"/>
</dbReference>
<organism evidence="10 11">
    <name type="scientific">Tatumella ptyseos ATCC 33301</name>
    <dbReference type="NCBI Taxonomy" id="1005995"/>
    <lineage>
        <taxon>Bacteria</taxon>
        <taxon>Pseudomonadati</taxon>
        <taxon>Pseudomonadota</taxon>
        <taxon>Gammaproteobacteria</taxon>
        <taxon>Enterobacterales</taxon>
        <taxon>Erwiniaceae</taxon>
        <taxon>Tatumella</taxon>
    </lineage>
</organism>
<evidence type="ECO:0000313" key="10">
    <source>
        <dbReference type="EMBL" id="KFD21874.1"/>
    </source>
</evidence>
<keyword evidence="4 8" id="KW-0547">Nucleotide-binding</keyword>
<name>A0A085JN28_9GAMM</name>
<dbReference type="SUPFAM" id="SSF53448">
    <property type="entry name" value="Nucleotide-diphospho-sugar transferases"/>
    <property type="match status" value="1"/>
</dbReference>
<dbReference type="GO" id="GO:1902758">
    <property type="term" value="P:bis(molybdopterin guanine dinucleotide)molybdenum biosynthetic process"/>
    <property type="evidence" value="ECO:0007669"/>
    <property type="project" value="TreeGrafter"/>
</dbReference>
<dbReference type="EMBL" id="JMPR01000011">
    <property type="protein sequence ID" value="KFD21874.1"/>
    <property type="molecule type" value="Genomic_DNA"/>
</dbReference>
<dbReference type="GO" id="GO:0046872">
    <property type="term" value="F:metal ion binding"/>
    <property type="evidence" value="ECO:0007669"/>
    <property type="project" value="UniProtKB-KW"/>
</dbReference>
<feature type="binding site" evidence="8">
    <location>
        <begin position="9"/>
        <end position="11"/>
    </location>
    <ligand>
        <name>GTP</name>
        <dbReference type="ChEBI" id="CHEBI:37565"/>
    </ligand>
</feature>
<feature type="binding site" evidence="8">
    <location>
        <position position="98"/>
    </location>
    <ligand>
        <name>GTP</name>
        <dbReference type="ChEBI" id="CHEBI:37565"/>
    </ligand>
</feature>
<feature type="binding site" evidence="8">
    <location>
        <position position="98"/>
    </location>
    <ligand>
        <name>Mg(2+)</name>
        <dbReference type="ChEBI" id="CHEBI:18420"/>
    </ligand>
</feature>
<dbReference type="Gene3D" id="3.90.550.10">
    <property type="entry name" value="Spore Coat Polysaccharide Biosynthesis Protein SpsA, Chain A"/>
    <property type="match status" value="1"/>
</dbReference>
<sequence length="190" mass="21279">MKNITGVILAGGAARRMGGKDKGLRIFKQQPLFMHVVNRFAPQVSALLISANRHQEIYAQSGYTCIADTLNGFQGPLAGILSGLSQSENEWVAFSSCDSPFIPPFFVRDLWLGKDHAPACWIRSSQRDHPVFCLLNRQLLPSLQVYLDSGERRVLQFLRQHGKSVSVDYPEQAFLNINTEQELKACEAMQ</sequence>
<evidence type="ECO:0000256" key="5">
    <source>
        <dbReference type="ARBA" id="ARBA00022842"/>
    </source>
</evidence>
<comment type="function">
    <text evidence="8">Transfers a GMP moiety from GTP to Mo-molybdopterin (Mo-MPT) cofactor (Moco or molybdenum cofactor) to form Mo-molybdopterin guanine dinucleotide (Mo-MGD) cofactor.</text>
</comment>
<evidence type="ECO:0000256" key="3">
    <source>
        <dbReference type="ARBA" id="ARBA00022723"/>
    </source>
</evidence>
<comment type="domain">
    <text evidence="8">The N-terminal domain determines nucleotide recognition and specific binding, while the C-terminal domain determines the specific binding to the target protein.</text>
</comment>
<reference evidence="10 11" key="1">
    <citation type="submission" date="2014-05" db="EMBL/GenBank/DDBJ databases">
        <title>ATOL: Assembling a taxonomically balanced genome-scale reconstruction of the evolutionary history of the Enterobacteriaceae.</title>
        <authorList>
            <person name="Plunkett G.III."/>
            <person name="Neeno-Eckwall E.C."/>
            <person name="Glasner J.D."/>
            <person name="Perna N.T."/>
        </authorList>
    </citation>
    <scope>NUCLEOTIDE SEQUENCE [LARGE SCALE GENOMIC DNA]</scope>
    <source>
        <strain evidence="10 11">ATCC 33301</strain>
    </source>
</reference>
<dbReference type="AlphaFoldDB" id="A0A085JN28"/>
<evidence type="ECO:0000313" key="11">
    <source>
        <dbReference type="Proteomes" id="UP000028602"/>
    </source>
</evidence>
<comment type="cofactor">
    <cofactor evidence="8">
        <name>Mg(2+)</name>
        <dbReference type="ChEBI" id="CHEBI:18420"/>
    </cofactor>
</comment>
<keyword evidence="5 8" id="KW-0460">Magnesium</keyword>
<comment type="caution">
    <text evidence="8">Lacks conserved residue(s) required for the propagation of feature annotation.</text>
</comment>
<dbReference type="HAMAP" id="MF_00316">
    <property type="entry name" value="MobA"/>
    <property type="match status" value="1"/>
</dbReference>
<accession>A0A085JN28</accession>
<dbReference type="GO" id="GO:0061603">
    <property type="term" value="F:molybdenum cofactor guanylyltransferase activity"/>
    <property type="evidence" value="ECO:0007669"/>
    <property type="project" value="UniProtKB-EC"/>
</dbReference>
<dbReference type="RefSeq" id="WP_029991657.1">
    <property type="nucleotide sequence ID" value="NZ_ATMJ01000077.1"/>
</dbReference>
<dbReference type="PANTHER" id="PTHR19136">
    <property type="entry name" value="MOLYBDENUM COFACTOR GUANYLYLTRANSFERASE"/>
    <property type="match status" value="1"/>
</dbReference>
<dbReference type="NCBIfam" id="TIGR02665">
    <property type="entry name" value="molyb_mobA"/>
    <property type="match status" value="1"/>
</dbReference>
<keyword evidence="1 8" id="KW-0963">Cytoplasm</keyword>
<feature type="binding site" evidence="8">
    <location>
        <position position="22"/>
    </location>
    <ligand>
        <name>GTP</name>
        <dbReference type="ChEBI" id="CHEBI:37565"/>
    </ligand>
</feature>
<keyword evidence="2 8" id="KW-0808">Transferase</keyword>
<evidence type="ECO:0000256" key="1">
    <source>
        <dbReference type="ARBA" id="ARBA00022490"/>
    </source>
</evidence>
<comment type="caution">
    <text evidence="10">The sequence shown here is derived from an EMBL/GenBank/DDBJ whole genome shotgun (WGS) entry which is preliminary data.</text>
</comment>